<dbReference type="PANTHER" id="PTHR16209:SF3">
    <property type="entry name" value="PROLINE-RICH PROTEIN 7"/>
    <property type="match status" value="1"/>
</dbReference>
<organism evidence="2 3">
    <name type="scientific">Cairina moschata</name>
    <name type="common">Muscovy duck</name>
    <dbReference type="NCBI Taxonomy" id="8855"/>
    <lineage>
        <taxon>Eukaryota</taxon>
        <taxon>Metazoa</taxon>
        <taxon>Chordata</taxon>
        <taxon>Craniata</taxon>
        <taxon>Vertebrata</taxon>
        <taxon>Euteleostomi</taxon>
        <taxon>Archelosauria</taxon>
        <taxon>Archosauria</taxon>
        <taxon>Dinosauria</taxon>
        <taxon>Saurischia</taxon>
        <taxon>Theropoda</taxon>
        <taxon>Coelurosauria</taxon>
        <taxon>Aves</taxon>
        <taxon>Neognathae</taxon>
        <taxon>Galloanserae</taxon>
        <taxon>Anseriformes</taxon>
        <taxon>Anatidae</taxon>
        <taxon>Anatinae</taxon>
        <taxon>Cairina</taxon>
    </lineage>
</organism>
<sequence>MGSTALQVGLGAQGQAPGGHGKGSASPSGALTPKTRGPVSPSVSLQAGSSVCPMCCCRATGKCPAGDVPNPIQGTWGPRLSLMEGCGGVLSTPGPAPSRGAVEAAPHTRFSGVRDALSCCLGNSSSSGPPCGSGSAPPPASPRRRRGEGSSRPLALAGPEAGLPPPAGHPLPTRSPRPDDASRAPHQPLTRAHGERRGPPAWPQPPAHPASRSGNPASAAKPARPRCHALRAHRRTRGPASYLRRRVKRQQEERLREQSLRALELEPLHYEGYGGSPPGIAVPHRLRMEPHHHHHHHPHIPPPRPWSCRHESDLSKPPCYEEALLMAEPPPPYSEVLMDTRGLYRKINAPFLSHERLEKQEQPPSYKPLFLDAGYGSALHLPRSASPGPACPDLYLQAECSPRMFPSWTDSELSSRDTYEPGPWHLPVSMPLFGRTTAV</sequence>
<reference evidence="2" key="2">
    <citation type="submission" date="2025-08" db="UniProtKB">
        <authorList>
            <consortium name="Ensembl"/>
        </authorList>
    </citation>
    <scope>IDENTIFICATION</scope>
</reference>
<dbReference type="Proteomes" id="UP000694556">
    <property type="component" value="Chromosome 14"/>
</dbReference>
<dbReference type="AlphaFoldDB" id="A0A8C3CNZ7"/>
<feature type="compositionally biased region" description="Low complexity" evidence="1">
    <location>
        <begin position="124"/>
        <end position="135"/>
    </location>
</feature>
<dbReference type="Ensembl" id="ENSCMMT00000026324.1">
    <property type="protein sequence ID" value="ENSCMMP00000024047.1"/>
    <property type="gene ID" value="ENSCMMG00000014957.1"/>
</dbReference>
<feature type="compositionally biased region" description="Basic residues" evidence="1">
    <location>
        <begin position="223"/>
        <end position="248"/>
    </location>
</feature>
<reference evidence="2" key="1">
    <citation type="submission" date="2018-09" db="EMBL/GenBank/DDBJ databases">
        <title>Common duck and Muscovy duck high density SNP chip.</title>
        <authorList>
            <person name="Vignal A."/>
            <person name="Thebault N."/>
            <person name="Warren W.C."/>
        </authorList>
    </citation>
    <scope>NUCLEOTIDE SEQUENCE [LARGE SCALE GENOMIC DNA]</scope>
</reference>
<keyword evidence="3" id="KW-1185">Reference proteome</keyword>
<feature type="compositionally biased region" description="Pro residues" evidence="1">
    <location>
        <begin position="162"/>
        <end position="175"/>
    </location>
</feature>
<evidence type="ECO:0000313" key="2">
    <source>
        <dbReference type="Ensembl" id="ENSCMMP00000024047.1"/>
    </source>
</evidence>
<proteinExistence type="predicted"/>
<evidence type="ECO:0000256" key="1">
    <source>
        <dbReference type="SAM" id="MobiDB-lite"/>
    </source>
</evidence>
<feature type="compositionally biased region" description="Basic residues" evidence="1">
    <location>
        <begin position="290"/>
        <end position="299"/>
    </location>
</feature>
<reference evidence="2" key="3">
    <citation type="submission" date="2025-09" db="UniProtKB">
        <authorList>
            <consortium name="Ensembl"/>
        </authorList>
    </citation>
    <scope>IDENTIFICATION</scope>
</reference>
<feature type="compositionally biased region" description="Low complexity" evidence="1">
    <location>
        <begin position="150"/>
        <end position="161"/>
    </location>
</feature>
<protein>
    <submittedName>
        <fullName evidence="2">Proline rich 7, synaptic</fullName>
    </submittedName>
</protein>
<dbReference type="PANTHER" id="PTHR16209">
    <property type="entry name" value="VESICULAR, OVEREXPRESSED IN CANCER, PROSURVIVAL PROTEIN 1"/>
    <property type="match status" value="1"/>
</dbReference>
<feature type="region of interest" description="Disordered" evidence="1">
    <location>
        <begin position="290"/>
        <end position="312"/>
    </location>
</feature>
<evidence type="ECO:0000313" key="3">
    <source>
        <dbReference type="Proteomes" id="UP000694556"/>
    </source>
</evidence>
<feature type="region of interest" description="Disordered" evidence="1">
    <location>
        <begin position="124"/>
        <end position="256"/>
    </location>
</feature>
<name>A0A8C3CNZ7_CAIMO</name>
<accession>A0A8C3CNZ7</accession>
<dbReference type="InterPro" id="IPR051994">
    <property type="entry name" value="WW_domain-binding"/>
</dbReference>
<feature type="region of interest" description="Disordered" evidence="1">
    <location>
        <begin position="1"/>
        <end position="43"/>
    </location>
</feature>